<name>A0A3L6F7Y5_MAIZE</name>
<evidence type="ECO:0000256" key="10">
    <source>
        <dbReference type="SAM" id="Phobius"/>
    </source>
</evidence>
<organism evidence="13 14">
    <name type="scientific">Zea mays</name>
    <name type="common">Maize</name>
    <dbReference type="NCBI Taxonomy" id="4577"/>
    <lineage>
        <taxon>Eukaryota</taxon>
        <taxon>Viridiplantae</taxon>
        <taxon>Streptophyta</taxon>
        <taxon>Embryophyta</taxon>
        <taxon>Tracheophyta</taxon>
        <taxon>Spermatophyta</taxon>
        <taxon>Magnoliopsida</taxon>
        <taxon>Liliopsida</taxon>
        <taxon>Poales</taxon>
        <taxon>Poaceae</taxon>
        <taxon>PACMAD clade</taxon>
        <taxon>Panicoideae</taxon>
        <taxon>Andropogonodae</taxon>
        <taxon>Andropogoneae</taxon>
        <taxon>Tripsacinae</taxon>
        <taxon>Zea</taxon>
    </lineage>
</organism>
<proteinExistence type="inferred from homology"/>
<evidence type="ECO:0000256" key="6">
    <source>
        <dbReference type="ARBA" id="ARBA00022989"/>
    </source>
</evidence>
<dbReference type="PANTHER" id="PTHR32285">
    <property type="entry name" value="PROTEIN TRICHOME BIREFRINGENCE-LIKE 9-RELATED"/>
    <property type="match status" value="1"/>
</dbReference>
<dbReference type="ExpressionAtlas" id="A0A3L6F7Y5">
    <property type="expression patterns" value="baseline and differential"/>
</dbReference>
<dbReference type="Proteomes" id="UP000251960">
    <property type="component" value="Chromosome 4"/>
</dbReference>
<dbReference type="InterPro" id="IPR025846">
    <property type="entry name" value="TBL_N"/>
</dbReference>
<evidence type="ECO:0000256" key="5">
    <source>
        <dbReference type="ARBA" id="ARBA00022968"/>
    </source>
</evidence>
<dbReference type="GO" id="GO:1990538">
    <property type="term" value="F:xylan O-acetyltransferase activity"/>
    <property type="evidence" value="ECO:0007669"/>
    <property type="project" value="UniProtKB-ARBA"/>
</dbReference>
<gene>
    <name evidence="13" type="primary">AXY4_5</name>
    <name evidence="13" type="ORF">Zm00014a_013064</name>
</gene>
<dbReference type="Pfam" id="PF13839">
    <property type="entry name" value="PC-Esterase"/>
    <property type="match status" value="1"/>
</dbReference>
<protein>
    <submittedName>
        <fullName evidence="13">Protein ALTERED XYLOGLUCAN 4</fullName>
    </submittedName>
</protein>
<evidence type="ECO:0000256" key="8">
    <source>
        <dbReference type="ARBA" id="ARBA00023136"/>
    </source>
</evidence>
<dbReference type="Pfam" id="PF14416">
    <property type="entry name" value="PMR5N"/>
    <property type="match status" value="1"/>
</dbReference>
<feature type="compositionally biased region" description="Low complexity" evidence="9">
    <location>
        <begin position="51"/>
        <end position="92"/>
    </location>
</feature>
<feature type="domain" description="Trichome birefringence-like N-terminal" evidence="12">
    <location>
        <begin position="114"/>
        <end position="167"/>
    </location>
</feature>
<evidence type="ECO:0000256" key="7">
    <source>
        <dbReference type="ARBA" id="ARBA00023034"/>
    </source>
</evidence>
<comment type="subcellular location">
    <subcellularLocation>
        <location evidence="1">Golgi apparatus membrane</location>
        <topology evidence="1">Single-pass type II membrane protein</topology>
    </subcellularLocation>
</comment>
<feature type="domain" description="Trichome birefringence-like C-terminal" evidence="11">
    <location>
        <begin position="168"/>
        <end position="484"/>
    </location>
</feature>
<evidence type="ECO:0000313" key="14">
    <source>
        <dbReference type="Proteomes" id="UP000251960"/>
    </source>
</evidence>
<keyword evidence="4 10" id="KW-0812">Transmembrane</keyword>
<dbReference type="EMBL" id="NCVQ01000005">
    <property type="protein sequence ID" value="PWZ29276.1"/>
    <property type="molecule type" value="Genomic_DNA"/>
</dbReference>
<comment type="similarity">
    <text evidence="2">Belongs to the PC-esterase family. TBL subfamily.</text>
</comment>
<evidence type="ECO:0000256" key="1">
    <source>
        <dbReference type="ARBA" id="ARBA00004323"/>
    </source>
</evidence>
<evidence type="ECO:0000256" key="3">
    <source>
        <dbReference type="ARBA" id="ARBA00022679"/>
    </source>
</evidence>
<feature type="transmembrane region" description="Helical" evidence="10">
    <location>
        <begin position="25"/>
        <end position="43"/>
    </location>
</feature>
<keyword evidence="5" id="KW-0735">Signal-anchor</keyword>
<evidence type="ECO:0000313" key="13">
    <source>
        <dbReference type="EMBL" id="PWZ29276.1"/>
    </source>
</evidence>
<keyword evidence="7" id="KW-0333">Golgi apparatus</keyword>
<evidence type="ECO:0000256" key="2">
    <source>
        <dbReference type="ARBA" id="ARBA00007727"/>
    </source>
</evidence>
<dbReference type="InterPro" id="IPR026057">
    <property type="entry name" value="TBL_C"/>
</dbReference>
<comment type="caution">
    <text evidence="13">The sequence shown here is derived from an EMBL/GenBank/DDBJ whole genome shotgun (WGS) entry which is preliminary data.</text>
</comment>
<dbReference type="InterPro" id="IPR029962">
    <property type="entry name" value="TBL"/>
</dbReference>
<evidence type="ECO:0000256" key="4">
    <source>
        <dbReference type="ARBA" id="ARBA00022692"/>
    </source>
</evidence>
<keyword evidence="3" id="KW-0808">Transferase</keyword>
<dbReference type="PANTHER" id="PTHR32285:SF192">
    <property type="entry name" value="DUF231 DOMAIN CONTAINING FAMILY PROTEIN-RELATED"/>
    <property type="match status" value="1"/>
</dbReference>
<accession>A0A3L6F7Y5</accession>
<keyword evidence="6 10" id="KW-1133">Transmembrane helix</keyword>
<feature type="region of interest" description="Disordered" evidence="9">
    <location>
        <begin position="51"/>
        <end position="103"/>
    </location>
</feature>
<evidence type="ECO:0000259" key="12">
    <source>
        <dbReference type="Pfam" id="PF14416"/>
    </source>
</evidence>
<sequence>MMTLLKTYHHHNDKQRQFSLPKWNFVTYAVYALIAVALLYLFVDPAAPPTAGSGSTAASSTTKPSSLAAAARPPWIQQQQQPPPLSSSISSLPPSPYEASSSPIISTSSAAAPPCDYSDGEWVPDARPPLYDGTTCGAIKDDGRSCTANGRADTGYVHWRWQPRACDLPDFSADAFLRWLRNRHVAFVGDSLARNQAESLVCLLSSRSPSPPDLAHRSADGRFRRWVFRDDSAGNATVSVFWSPFLLRGVEKSERDGVRYNQVFLDAFDERWMSELHGIDVAVLSAGHWFRIPSVYHRGGRVVGCHGCDDYAAEFNRTVAESTTSFFSVFRDAVRRTLAEAARRHRHQSSSGAGGKKPQLVAFTTFSPSHFEGHWNEGAPCKKKADRELGYTETEMRKIVVEAVEEAASTMSSNDSAQPLRFAALDVTALANMRPDGHPGPYMRKNPFAGGGGNNTGDHRPVQHDCLHWCMPGPVDTFNQILLQTILRAR</sequence>
<evidence type="ECO:0000259" key="11">
    <source>
        <dbReference type="Pfam" id="PF13839"/>
    </source>
</evidence>
<reference evidence="13 14" key="1">
    <citation type="journal article" date="2018" name="Nat. Genet.">
        <title>Extensive intraspecific gene order and gene structural variations between Mo17 and other maize genomes.</title>
        <authorList>
            <person name="Sun S."/>
            <person name="Zhou Y."/>
            <person name="Chen J."/>
            <person name="Shi J."/>
            <person name="Zhao H."/>
            <person name="Zhao H."/>
            <person name="Song W."/>
            <person name="Zhang M."/>
            <person name="Cui Y."/>
            <person name="Dong X."/>
            <person name="Liu H."/>
            <person name="Ma X."/>
            <person name="Jiao Y."/>
            <person name="Wang B."/>
            <person name="Wei X."/>
            <person name="Stein J.C."/>
            <person name="Glaubitz J.C."/>
            <person name="Lu F."/>
            <person name="Yu G."/>
            <person name="Liang C."/>
            <person name="Fengler K."/>
            <person name="Li B."/>
            <person name="Rafalski A."/>
            <person name="Schnable P.S."/>
            <person name="Ware D.H."/>
            <person name="Buckler E.S."/>
            <person name="Lai J."/>
        </authorList>
    </citation>
    <scope>NUCLEOTIDE SEQUENCE [LARGE SCALE GENOMIC DNA]</scope>
    <source>
        <strain evidence="14">cv. Missouri 17</strain>
        <tissue evidence="13">Seedling</tissue>
    </source>
</reference>
<dbReference type="GO" id="GO:0000139">
    <property type="term" value="C:Golgi membrane"/>
    <property type="evidence" value="ECO:0007669"/>
    <property type="project" value="UniProtKB-SubCell"/>
</dbReference>
<evidence type="ECO:0000256" key="9">
    <source>
        <dbReference type="SAM" id="MobiDB-lite"/>
    </source>
</evidence>
<keyword evidence="8 10" id="KW-0472">Membrane</keyword>
<dbReference type="AlphaFoldDB" id="A0A3L6F7Y5"/>